<evidence type="ECO:0000313" key="4">
    <source>
        <dbReference type="EMBL" id="KAG7136119.1"/>
    </source>
</evidence>
<feature type="repeat" description="RCC1" evidence="1">
    <location>
        <begin position="522"/>
        <end position="569"/>
    </location>
</feature>
<reference evidence="4" key="1">
    <citation type="journal article" date="2021" name="Mol. Plant Pathol.">
        <title>A 20-kb lineage-specific genomic region tames virulence in pathogenic amphidiploid Verticillium longisporum.</title>
        <authorList>
            <person name="Harting R."/>
            <person name="Starke J."/>
            <person name="Kusch H."/>
            <person name="Poggeler S."/>
            <person name="Maurus I."/>
            <person name="Schluter R."/>
            <person name="Landesfeind M."/>
            <person name="Bulla I."/>
            <person name="Nowrousian M."/>
            <person name="de Jonge R."/>
            <person name="Stahlhut G."/>
            <person name="Hoff K.J."/>
            <person name="Asshauer K.P."/>
            <person name="Thurmer A."/>
            <person name="Stanke M."/>
            <person name="Daniel R."/>
            <person name="Morgenstern B."/>
            <person name="Thomma B.P.H.J."/>
            <person name="Kronstad J.W."/>
            <person name="Braus-Stromeyer S.A."/>
            <person name="Braus G.H."/>
        </authorList>
    </citation>
    <scope>NUCLEOTIDE SEQUENCE</scope>
    <source>
        <strain evidence="4">Vl32</strain>
    </source>
</reference>
<gene>
    <name evidence="4" type="ORF">HYQ45_006277</name>
</gene>
<dbReference type="GO" id="GO:0005743">
    <property type="term" value="C:mitochondrial inner membrane"/>
    <property type="evidence" value="ECO:0007669"/>
    <property type="project" value="TreeGrafter"/>
</dbReference>
<feature type="transmembrane region" description="Helical" evidence="3">
    <location>
        <begin position="46"/>
        <end position="65"/>
    </location>
</feature>
<evidence type="ECO:0000256" key="2">
    <source>
        <dbReference type="SAM" id="MobiDB-lite"/>
    </source>
</evidence>
<evidence type="ECO:0000256" key="1">
    <source>
        <dbReference type="PROSITE-ProRule" id="PRU00235"/>
    </source>
</evidence>
<keyword evidence="3" id="KW-0472">Membrane</keyword>
<dbReference type="PROSITE" id="PS00626">
    <property type="entry name" value="RCC1_2"/>
    <property type="match status" value="2"/>
</dbReference>
<comment type="caution">
    <text evidence="4">The sequence shown here is derived from an EMBL/GenBank/DDBJ whole genome shotgun (WGS) entry which is preliminary data.</text>
</comment>
<accession>A0A8I2ZQF4</accession>
<feature type="region of interest" description="Disordered" evidence="2">
    <location>
        <begin position="228"/>
        <end position="248"/>
    </location>
</feature>
<dbReference type="PROSITE" id="PS50012">
    <property type="entry name" value="RCC1_3"/>
    <property type="match status" value="3"/>
</dbReference>
<evidence type="ECO:0000313" key="5">
    <source>
        <dbReference type="Proteomes" id="UP000689129"/>
    </source>
</evidence>
<feature type="region of interest" description="Disordered" evidence="2">
    <location>
        <begin position="15"/>
        <end position="41"/>
    </location>
</feature>
<proteinExistence type="predicted"/>
<dbReference type="InterPro" id="IPR053245">
    <property type="entry name" value="MitoProcess-Associated"/>
</dbReference>
<organism evidence="4 5">
    <name type="scientific">Verticillium longisporum</name>
    <name type="common">Verticillium dahliae var. longisporum</name>
    <dbReference type="NCBI Taxonomy" id="100787"/>
    <lineage>
        <taxon>Eukaryota</taxon>
        <taxon>Fungi</taxon>
        <taxon>Dikarya</taxon>
        <taxon>Ascomycota</taxon>
        <taxon>Pezizomycotina</taxon>
        <taxon>Sordariomycetes</taxon>
        <taxon>Hypocreomycetidae</taxon>
        <taxon>Glomerellales</taxon>
        <taxon>Plectosphaerellaceae</taxon>
        <taxon>Verticillium</taxon>
    </lineage>
</organism>
<dbReference type="GO" id="GO:0034551">
    <property type="term" value="P:mitochondrial respiratory chain complex III assembly"/>
    <property type="evidence" value="ECO:0007669"/>
    <property type="project" value="TreeGrafter"/>
</dbReference>
<feature type="compositionally biased region" description="Low complexity" evidence="2">
    <location>
        <begin position="239"/>
        <end position="248"/>
    </location>
</feature>
<dbReference type="OrthoDB" id="10256179at2759"/>
<dbReference type="PANTHER" id="PTHR47563:SF1">
    <property type="entry name" value="PROTEIN FMP25, MITOCHONDRIAL"/>
    <property type="match status" value="1"/>
</dbReference>
<dbReference type="Proteomes" id="UP000689129">
    <property type="component" value="Unassembled WGS sequence"/>
</dbReference>
<feature type="repeat" description="RCC1" evidence="1">
    <location>
        <begin position="297"/>
        <end position="360"/>
    </location>
</feature>
<dbReference type="PANTHER" id="PTHR47563">
    <property type="entry name" value="PROTEIN FMP25, MITOCHONDRIAL"/>
    <property type="match status" value="1"/>
</dbReference>
<dbReference type="AlphaFoldDB" id="A0A8I2ZQF4"/>
<dbReference type="EMBL" id="JAEMWZ010000111">
    <property type="protein sequence ID" value="KAG7136119.1"/>
    <property type="molecule type" value="Genomic_DNA"/>
</dbReference>
<sequence>MRAYRSTLPALRAAGRPVTRTRQTWARHASNRSRPHPQEGGSVKRLAGFLAIFALGAGAGAAYYYPVLFPGTDAEAVKPVIPKAQIKFEKERQQATSKEHNRDIISSQHAQVRQSWENPGVYAWGSNSGKVVDQQSKETYVKLPRRIPYFDGKLLRDVKLTQKFGVAVTEEGNLVQWGLGFSQVDPSPAETLKGKNLTKIAVSDDRILALASNGAVYAVPASLGDQDTAEKAQARAQQSSSSSSSSSSSWFSFWSSGASVLEPSTIRTLTPRGLSRGEKVVDISSGLQHALLLTSKGRVFSVASSLSGFPSVGQMGVPGLSWATRPEGAFDQPHEILGLKGFEVVKIATGDHHSVALDKDGKVFTFGDNTFGQLGLQSESGFQSIDVPSLMPVPRLYANTGLVPRVTSIAAGGLNSFFTVDATPPAFTGDGKTARTTADTWACGSGILGTLGTGKWTHVSSTPVKIKSLSGLSEYDEATHEVVPIRLADISVGSTHAAATMANVTYTGTTARGSDNDTNWGADVVFWGGNEHYQLGTGKRSNANAPTYIRPLLDGGAAGDFHRFQLTPRKTVRLGEDGRGRKASVEQRVACGRMVTAVYSAA</sequence>
<feature type="repeat" description="RCC1" evidence="1">
    <location>
        <begin position="361"/>
        <end position="422"/>
    </location>
</feature>
<dbReference type="Pfam" id="PF13540">
    <property type="entry name" value="RCC1_2"/>
    <property type="match status" value="1"/>
</dbReference>
<protein>
    <submittedName>
        <fullName evidence="4">Protein FMP25 like protein</fullName>
    </submittedName>
</protein>
<evidence type="ECO:0000256" key="3">
    <source>
        <dbReference type="SAM" id="Phobius"/>
    </source>
</evidence>
<keyword evidence="3" id="KW-0812">Transmembrane</keyword>
<dbReference type="InterPro" id="IPR000408">
    <property type="entry name" value="Reg_chr_condens"/>
</dbReference>
<name>A0A8I2ZQF4_VERLO</name>
<keyword evidence="3" id="KW-1133">Transmembrane helix</keyword>